<evidence type="ECO:0000313" key="2">
    <source>
        <dbReference type="EMBL" id="CAD9132298.1"/>
    </source>
</evidence>
<evidence type="ECO:0000256" key="1">
    <source>
        <dbReference type="SAM" id="MobiDB-lite"/>
    </source>
</evidence>
<feature type="region of interest" description="Disordered" evidence="1">
    <location>
        <begin position="35"/>
        <end position="73"/>
    </location>
</feature>
<protein>
    <submittedName>
        <fullName evidence="2">Uncharacterized protein</fullName>
    </submittedName>
</protein>
<organism evidence="2">
    <name type="scientific">Neobodo designis</name>
    <name type="common">Flagellated protozoan</name>
    <name type="synonym">Bodo designis</name>
    <dbReference type="NCBI Taxonomy" id="312471"/>
    <lineage>
        <taxon>Eukaryota</taxon>
        <taxon>Discoba</taxon>
        <taxon>Euglenozoa</taxon>
        <taxon>Kinetoplastea</taxon>
        <taxon>Metakinetoplastina</taxon>
        <taxon>Neobodonida</taxon>
        <taxon>Neobodo</taxon>
    </lineage>
</organism>
<reference evidence="2" key="1">
    <citation type="submission" date="2021-01" db="EMBL/GenBank/DDBJ databases">
        <authorList>
            <person name="Corre E."/>
            <person name="Pelletier E."/>
            <person name="Niang G."/>
            <person name="Scheremetjew M."/>
            <person name="Finn R."/>
            <person name="Kale V."/>
            <person name="Holt S."/>
            <person name="Cochrane G."/>
            <person name="Meng A."/>
            <person name="Brown T."/>
            <person name="Cohen L."/>
        </authorList>
    </citation>
    <scope>NUCLEOTIDE SEQUENCE</scope>
    <source>
        <strain evidence="2">CCAP 1951/1</strain>
    </source>
</reference>
<gene>
    <name evidence="2" type="ORF">NDES1114_LOCUS23150</name>
</gene>
<name>A0A7S1MIZ2_NEODS</name>
<proteinExistence type="predicted"/>
<sequence length="198" mass="21398">MSSLDNEASEVALAASCRDINARAMRPLRRARMVHARSTTSPSGIDRVDVSPGDVAPLQEAGSASSYASCDEGHNPSVGAAPAIPLKQSVIFDESAMRLRLALEEIVRSEMMHRDALTGALLDRQRNVLRSANQTPSSATKPLVPRLRIEVVTSFRREAHEQAVKEHYDAKCFNDAPAQVSDSESHSGAACRMACVVM</sequence>
<accession>A0A7S1MIZ2</accession>
<dbReference type="AlphaFoldDB" id="A0A7S1MIZ2"/>
<dbReference type="EMBL" id="HBGF01034553">
    <property type="protein sequence ID" value="CAD9132298.1"/>
    <property type="molecule type" value="Transcribed_RNA"/>
</dbReference>